<reference evidence="5 6" key="1">
    <citation type="submission" date="2024-10" db="EMBL/GenBank/DDBJ databases">
        <title>The Natural Products Discovery Center: Release of the First 8490 Sequenced Strains for Exploring Actinobacteria Biosynthetic Diversity.</title>
        <authorList>
            <person name="Kalkreuter E."/>
            <person name="Kautsar S.A."/>
            <person name="Yang D."/>
            <person name="Bader C.D."/>
            <person name="Teijaro C.N."/>
            <person name="Fluegel L."/>
            <person name="Davis C.M."/>
            <person name="Simpson J.R."/>
            <person name="Lauterbach L."/>
            <person name="Steele A.D."/>
            <person name="Gui C."/>
            <person name="Meng S."/>
            <person name="Li G."/>
            <person name="Viehrig K."/>
            <person name="Ye F."/>
            <person name="Su P."/>
            <person name="Kiefer A.F."/>
            <person name="Nichols A."/>
            <person name="Cepeda A.J."/>
            <person name="Yan W."/>
            <person name="Fan B."/>
            <person name="Jiang Y."/>
            <person name="Adhikari A."/>
            <person name="Zheng C.-J."/>
            <person name="Schuster L."/>
            <person name="Cowan T.M."/>
            <person name="Smanski M.J."/>
            <person name="Chevrette M.G."/>
            <person name="De Carvalho L.P.S."/>
            <person name="Shen B."/>
        </authorList>
    </citation>
    <scope>NUCLEOTIDE SEQUENCE [LARGE SCALE GENOMIC DNA]</scope>
    <source>
        <strain evidence="5 6">NPDC049639</strain>
    </source>
</reference>
<organism evidence="5 6">
    <name type="scientific">Spongisporangium articulatum</name>
    <dbReference type="NCBI Taxonomy" id="3362603"/>
    <lineage>
        <taxon>Bacteria</taxon>
        <taxon>Bacillati</taxon>
        <taxon>Actinomycetota</taxon>
        <taxon>Actinomycetes</taxon>
        <taxon>Kineosporiales</taxon>
        <taxon>Kineosporiaceae</taxon>
        <taxon>Spongisporangium</taxon>
    </lineage>
</organism>
<keyword evidence="2" id="KW-0677">Repeat</keyword>
<evidence type="ECO:0000313" key="5">
    <source>
        <dbReference type="EMBL" id="MFI7588632.1"/>
    </source>
</evidence>
<sequence length="505" mass="50453">MRNPGGRRPRTVCALATLATTVAVATVAAGAQAAVLPGGGPSGLPRLTAVGVPYVDDGTGAVDVFFADGRRQRVGPVELGLVPAGTQTWFGSSVATADLDNDGLTDLVVGAQGNGLGDGEDENSDTWITPPGTDAAPGDSGRAWILLNSADGFTADGVVKLEGPNRVGDLLGMSVAVGTRYGSVGHDVWVGAPGLTVAGHPEAGVLYRFSVTSDATPSLADTIDQDSPLVPGAAEQDDQFGRYLAPAANGVVVGVPEESVGTKTRAGAVYRMRTDRTTDHLTQAQVFTQNSRGVPGAAEKNDEFGSAVAADLGSGTVAVGAPGENLSDGRTDAGLVQLFGTAAGPKDSIVPAGSLTQASPGVPGSAEAFDRFGAAVAVGPFACSGVTSLAVGVPDEDIGANRDTGSVLVTKVPGAKGSCPTKALAQAANLPGAPEPYDLTGERLSVVHGGSTPDRLLIAAPGETGTDGTTGRVLVWQGSKAATSIIRPIADPHMSFGFAVAVDTA</sequence>
<name>A0ABW8ASR6_9ACTN</name>
<keyword evidence="3" id="KW-0325">Glycoprotein</keyword>
<dbReference type="Pfam" id="PF01839">
    <property type="entry name" value="FG-GAP"/>
    <property type="match status" value="1"/>
</dbReference>
<dbReference type="PROSITE" id="PS51470">
    <property type="entry name" value="FG_GAP"/>
    <property type="match status" value="1"/>
</dbReference>
<comment type="caution">
    <text evidence="5">The sequence shown here is derived from an EMBL/GenBank/DDBJ whole genome shotgun (WGS) entry which is preliminary data.</text>
</comment>
<dbReference type="SUPFAM" id="SSF69318">
    <property type="entry name" value="Integrin alpha N-terminal domain"/>
    <property type="match status" value="2"/>
</dbReference>
<evidence type="ECO:0000256" key="4">
    <source>
        <dbReference type="SAM" id="SignalP"/>
    </source>
</evidence>
<dbReference type="EMBL" id="JBITLV010000005">
    <property type="protein sequence ID" value="MFI7588632.1"/>
    <property type="molecule type" value="Genomic_DNA"/>
</dbReference>
<dbReference type="InterPro" id="IPR013519">
    <property type="entry name" value="Int_alpha_beta-p"/>
</dbReference>
<dbReference type="SMART" id="SM00191">
    <property type="entry name" value="Int_alpha"/>
    <property type="match status" value="6"/>
</dbReference>
<protein>
    <submittedName>
        <fullName evidence="5">FG-GAP repeat protein</fullName>
    </submittedName>
</protein>
<dbReference type="InterPro" id="IPR013517">
    <property type="entry name" value="FG-GAP"/>
</dbReference>
<keyword evidence="6" id="KW-1185">Reference proteome</keyword>
<dbReference type="Proteomes" id="UP001612915">
    <property type="component" value="Unassembled WGS sequence"/>
</dbReference>
<gene>
    <name evidence="5" type="ORF">ACIB24_16295</name>
</gene>
<proteinExistence type="predicted"/>
<feature type="chain" id="PRO_5046283913" evidence="4">
    <location>
        <begin position="34"/>
        <end position="505"/>
    </location>
</feature>
<feature type="signal peptide" evidence="4">
    <location>
        <begin position="1"/>
        <end position="33"/>
    </location>
</feature>
<evidence type="ECO:0000256" key="1">
    <source>
        <dbReference type="ARBA" id="ARBA00022729"/>
    </source>
</evidence>
<dbReference type="Gene3D" id="2.130.10.130">
    <property type="entry name" value="Integrin alpha, N-terminal"/>
    <property type="match status" value="2"/>
</dbReference>
<dbReference type="RefSeq" id="WP_398282525.1">
    <property type="nucleotide sequence ID" value="NZ_JBITLV010000005.1"/>
</dbReference>
<evidence type="ECO:0000256" key="3">
    <source>
        <dbReference type="ARBA" id="ARBA00023180"/>
    </source>
</evidence>
<evidence type="ECO:0000313" key="6">
    <source>
        <dbReference type="Proteomes" id="UP001612915"/>
    </source>
</evidence>
<dbReference type="InterPro" id="IPR028994">
    <property type="entry name" value="Integrin_alpha_N"/>
</dbReference>
<accession>A0ABW8ASR6</accession>
<dbReference type="PANTHER" id="PTHR36220:SF1">
    <property type="entry name" value="GAMMA TUBULIN COMPLEX COMPONENT C-TERMINAL DOMAIN-CONTAINING PROTEIN"/>
    <property type="match status" value="1"/>
</dbReference>
<evidence type="ECO:0000256" key="2">
    <source>
        <dbReference type="ARBA" id="ARBA00022737"/>
    </source>
</evidence>
<keyword evidence="1 4" id="KW-0732">Signal</keyword>
<dbReference type="PANTHER" id="PTHR36220">
    <property type="entry name" value="UNNAMED PRODUCT"/>
    <property type="match status" value="1"/>
</dbReference>